<evidence type="ECO:0008006" key="9">
    <source>
        <dbReference type="Google" id="ProtNLM"/>
    </source>
</evidence>
<keyword evidence="1" id="KW-0479">Metal-binding</keyword>
<reference evidence="7" key="1">
    <citation type="submission" date="2022-01" db="EMBL/GenBank/DDBJ databases">
        <authorList>
            <person name="King R."/>
        </authorList>
    </citation>
    <scope>NUCLEOTIDE SEQUENCE</scope>
</reference>
<keyword evidence="2" id="KW-0863">Zinc-finger</keyword>
<keyword evidence="4" id="KW-0238">DNA-binding</keyword>
<dbReference type="PANTHER" id="PTHR13286:SF6">
    <property type="entry name" value="HISTONE DEACETYLASE COMPLEX SUBUNIT SAP30L-RELATED"/>
    <property type="match status" value="1"/>
</dbReference>
<evidence type="ECO:0000313" key="7">
    <source>
        <dbReference type="EMBL" id="CAG9771516.1"/>
    </source>
</evidence>
<dbReference type="AlphaFoldDB" id="A0A9N9MY88"/>
<accession>A0A9N9MY88</accession>
<gene>
    <name evidence="7" type="ORF">CEUTPL_LOCUS11948</name>
</gene>
<proteinExistence type="predicted"/>
<evidence type="ECO:0000256" key="2">
    <source>
        <dbReference type="ARBA" id="ARBA00022771"/>
    </source>
</evidence>
<evidence type="ECO:0000313" key="8">
    <source>
        <dbReference type="Proteomes" id="UP001152799"/>
    </source>
</evidence>
<dbReference type="Pfam" id="PF13866">
    <property type="entry name" value="zf-SAP30"/>
    <property type="match status" value="1"/>
</dbReference>
<dbReference type="GO" id="GO:0006355">
    <property type="term" value="P:regulation of DNA-templated transcription"/>
    <property type="evidence" value="ECO:0007669"/>
    <property type="project" value="TreeGrafter"/>
</dbReference>
<name>A0A9N9MY88_9CUCU</name>
<dbReference type="EMBL" id="OU892283">
    <property type="protein sequence ID" value="CAG9771516.1"/>
    <property type="molecule type" value="Genomic_DNA"/>
</dbReference>
<evidence type="ECO:0000259" key="6">
    <source>
        <dbReference type="Pfam" id="PF13867"/>
    </source>
</evidence>
<dbReference type="Proteomes" id="UP001152799">
    <property type="component" value="Chromosome 7"/>
</dbReference>
<dbReference type="Pfam" id="PF13867">
    <property type="entry name" value="SAP30_Sin3_bdg"/>
    <property type="match status" value="1"/>
</dbReference>
<evidence type="ECO:0000256" key="3">
    <source>
        <dbReference type="ARBA" id="ARBA00022833"/>
    </source>
</evidence>
<dbReference type="InterPro" id="IPR025717">
    <property type="entry name" value="SAP30_zn-finger"/>
</dbReference>
<dbReference type="InterPro" id="IPR025718">
    <property type="entry name" value="SAP30_Sin3-bd"/>
</dbReference>
<dbReference type="PANTHER" id="PTHR13286">
    <property type="entry name" value="SAP30"/>
    <property type="match status" value="1"/>
</dbReference>
<organism evidence="7 8">
    <name type="scientific">Ceutorhynchus assimilis</name>
    <name type="common">cabbage seed weevil</name>
    <dbReference type="NCBI Taxonomy" id="467358"/>
    <lineage>
        <taxon>Eukaryota</taxon>
        <taxon>Metazoa</taxon>
        <taxon>Ecdysozoa</taxon>
        <taxon>Arthropoda</taxon>
        <taxon>Hexapoda</taxon>
        <taxon>Insecta</taxon>
        <taxon>Pterygota</taxon>
        <taxon>Neoptera</taxon>
        <taxon>Endopterygota</taxon>
        <taxon>Coleoptera</taxon>
        <taxon>Polyphaga</taxon>
        <taxon>Cucujiformia</taxon>
        <taxon>Curculionidae</taxon>
        <taxon>Ceutorhynchinae</taxon>
        <taxon>Ceutorhynchus</taxon>
    </lineage>
</organism>
<dbReference type="GO" id="GO:0003677">
    <property type="term" value="F:DNA binding"/>
    <property type="evidence" value="ECO:0007669"/>
    <property type="project" value="UniProtKB-KW"/>
</dbReference>
<dbReference type="Gene3D" id="3.40.1800.30">
    <property type="match status" value="1"/>
</dbReference>
<protein>
    <recommendedName>
        <fullName evidence="9">Histone deacetylase complex subunit SAP30 Sin3 binding domain-containing protein</fullName>
    </recommendedName>
</protein>
<evidence type="ECO:0000256" key="1">
    <source>
        <dbReference type="ARBA" id="ARBA00022723"/>
    </source>
</evidence>
<dbReference type="InterPro" id="IPR024145">
    <property type="entry name" value="His_deAcase_SAP30/SAP30L"/>
</dbReference>
<keyword evidence="3" id="KW-0862">Zinc</keyword>
<sequence length="160" mass="18209">MNGFSTGEEDSRGPTDQICCLIDNSERCSKVAGNASYSKRIQNTVAQKRLNLSLDNTVGHFCICDLHKRIIQSAKDSEVANNEVDLHHLQINTLRRYQRRYEVLTRPGLNKAQLADNIMKHFKTIPIVKEHVLTYFIYTVKTNGNKLDQKNGLNSSNDIM</sequence>
<feature type="domain" description="Histone deacetylase complex subunit SAP30 Sin3 binding" evidence="6">
    <location>
        <begin position="89"/>
        <end position="141"/>
    </location>
</feature>
<evidence type="ECO:0000259" key="5">
    <source>
        <dbReference type="Pfam" id="PF13866"/>
    </source>
</evidence>
<evidence type="ECO:0000256" key="4">
    <source>
        <dbReference type="ARBA" id="ARBA00023125"/>
    </source>
</evidence>
<dbReference type="GO" id="GO:0000118">
    <property type="term" value="C:histone deacetylase complex"/>
    <property type="evidence" value="ECO:0007669"/>
    <property type="project" value="TreeGrafter"/>
</dbReference>
<keyword evidence="8" id="KW-1185">Reference proteome</keyword>
<feature type="domain" description="Histone deacetylase complex subunit SAP30 zinc-finger" evidence="5">
    <location>
        <begin position="15"/>
        <end position="76"/>
    </location>
</feature>
<dbReference type="OrthoDB" id="510958at2759"/>
<dbReference type="GO" id="GO:0008270">
    <property type="term" value="F:zinc ion binding"/>
    <property type="evidence" value="ECO:0007669"/>
    <property type="project" value="UniProtKB-KW"/>
</dbReference>
<dbReference type="GO" id="GO:0003712">
    <property type="term" value="F:transcription coregulator activity"/>
    <property type="evidence" value="ECO:0007669"/>
    <property type="project" value="TreeGrafter"/>
</dbReference>